<dbReference type="InterPro" id="IPR020546">
    <property type="entry name" value="ATP_synth_F1_dsu/esu_N"/>
</dbReference>
<dbReference type="Proteomes" id="UP000424673">
    <property type="component" value="Plasmid unnamed1"/>
</dbReference>
<evidence type="ECO:0000256" key="3">
    <source>
        <dbReference type="ARBA" id="ARBA00005712"/>
    </source>
</evidence>
<dbReference type="InterPro" id="IPR001469">
    <property type="entry name" value="ATP_synth_F1_dsu/esu"/>
</dbReference>
<dbReference type="Gene3D" id="2.60.15.10">
    <property type="entry name" value="F0F1 ATP synthase delta/epsilon subunit, N-terminal"/>
    <property type="match status" value="1"/>
</dbReference>
<evidence type="ECO:0000256" key="6">
    <source>
        <dbReference type="ARBA" id="ARBA00023065"/>
    </source>
</evidence>
<keyword evidence="5" id="KW-0375">Hydrogen ion transport</keyword>
<evidence type="ECO:0000256" key="5">
    <source>
        <dbReference type="ARBA" id="ARBA00022781"/>
    </source>
</evidence>
<name>A0ABX6ELQ4_9HYPH</name>
<proteinExistence type="inferred from homology"/>
<sequence length="179" mass="20277">MKLTVATPLAIVLEADNVLHLRAEDETGAFGLLPGHADFLTALAVSVVTWRDQHGAEHHVAVYGGMLEARGGDAVVLATREAVFGDDLHRLETEVLVAFRRGIEEERAARTDSERLHLAAIRQICHFLKIRTCSGLSRRDKRSAVRWSRPMIQQPENHERLHEAVKRRRERRARWRQGG</sequence>
<reference evidence="10 11" key="1">
    <citation type="journal article" date="2021" name="AMB Express">
        <title>Isolation and characterisation of Methylocystis spp. for poly-3-hydroxybutyrate production using waste methane feedstocks.</title>
        <authorList>
            <person name="Rumah B.L."/>
            <person name="Stead C.E."/>
            <person name="Claxton Stevens B.H."/>
            <person name="Minton N.P."/>
            <person name="Grosse-Honebrink A."/>
            <person name="Zhang Y."/>
        </authorList>
    </citation>
    <scope>NUCLEOTIDE SEQUENCE [LARGE SCALE GENOMIC DNA]</scope>
    <source>
        <strain evidence="10 11">BRCS1</strain>
    </source>
</reference>
<evidence type="ECO:0000256" key="1">
    <source>
        <dbReference type="ARBA" id="ARBA00003543"/>
    </source>
</evidence>
<gene>
    <name evidence="10" type="ORF">F7D13_16375</name>
</gene>
<keyword evidence="10" id="KW-0614">Plasmid</keyword>
<geneLocation type="plasmid" evidence="10 11">
    <name>unnamed1</name>
</geneLocation>
<evidence type="ECO:0000256" key="7">
    <source>
        <dbReference type="ARBA" id="ARBA00023136"/>
    </source>
</evidence>
<dbReference type="EMBL" id="CP044329">
    <property type="protein sequence ID" value="QGM95711.1"/>
    <property type="molecule type" value="Genomic_DNA"/>
</dbReference>
<accession>A0ABX6ELQ4</accession>
<keyword evidence="8" id="KW-0066">ATP synthesis</keyword>
<evidence type="ECO:0000313" key="11">
    <source>
        <dbReference type="Proteomes" id="UP000424673"/>
    </source>
</evidence>
<evidence type="ECO:0000313" key="10">
    <source>
        <dbReference type="EMBL" id="QGM95711.1"/>
    </source>
</evidence>
<comment type="function">
    <text evidence="1">Produces ATP from ADP in the presence of a proton gradient across the membrane.</text>
</comment>
<evidence type="ECO:0000256" key="4">
    <source>
        <dbReference type="ARBA" id="ARBA00022448"/>
    </source>
</evidence>
<comment type="similarity">
    <text evidence="3">Belongs to the ATPase epsilon chain family.</text>
</comment>
<organism evidence="10 11">
    <name type="scientific">Methylocystis rosea</name>
    <dbReference type="NCBI Taxonomy" id="173366"/>
    <lineage>
        <taxon>Bacteria</taxon>
        <taxon>Pseudomonadati</taxon>
        <taxon>Pseudomonadota</taxon>
        <taxon>Alphaproteobacteria</taxon>
        <taxon>Hyphomicrobiales</taxon>
        <taxon>Methylocystaceae</taxon>
        <taxon>Methylocystis</taxon>
    </lineage>
</organism>
<evidence type="ECO:0000259" key="9">
    <source>
        <dbReference type="Pfam" id="PF02823"/>
    </source>
</evidence>
<keyword evidence="8" id="KW-0139">CF(1)</keyword>
<dbReference type="Pfam" id="PF02823">
    <property type="entry name" value="ATP-synt_DE_N"/>
    <property type="match status" value="1"/>
</dbReference>
<keyword evidence="11" id="KW-1185">Reference proteome</keyword>
<dbReference type="InterPro" id="IPR024037">
    <property type="entry name" value="Alt_ATP_synth_F1_esu"/>
</dbReference>
<protein>
    <submittedName>
        <fullName evidence="10">F0F1 ATP synthase subunit epsilon</fullName>
    </submittedName>
</protein>
<dbReference type="RefSeq" id="WP_154453875.1">
    <property type="nucleotide sequence ID" value="NZ_CP044329.1"/>
</dbReference>
<dbReference type="CDD" id="cd12152">
    <property type="entry name" value="F1-ATPase_delta"/>
    <property type="match status" value="1"/>
</dbReference>
<feature type="domain" description="ATP synthase F1 complex delta/epsilon subunit N-terminal" evidence="9">
    <location>
        <begin position="1"/>
        <end position="79"/>
    </location>
</feature>
<comment type="subcellular location">
    <subcellularLocation>
        <location evidence="2">Endomembrane system</location>
        <topology evidence="2">Peripheral membrane protein</topology>
    </subcellularLocation>
</comment>
<dbReference type="SUPFAM" id="SSF51344">
    <property type="entry name" value="Epsilon subunit of F1F0-ATP synthase N-terminal domain"/>
    <property type="match status" value="1"/>
</dbReference>
<dbReference type="NCBIfam" id="TIGR03166">
    <property type="entry name" value="alt_F1F0_F1_eps"/>
    <property type="match status" value="1"/>
</dbReference>
<keyword evidence="7" id="KW-0472">Membrane</keyword>
<keyword evidence="4" id="KW-0813">Transport</keyword>
<dbReference type="InterPro" id="IPR036771">
    <property type="entry name" value="ATPsynth_dsu/esu_N"/>
</dbReference>
<keyword evidence="6" id="KW-0406">Ion transport</keyword>
<evidence type="ECO:0000256" key="8">
    <source>
        <dbReference type="ARBA" id="ARBA00023196"/>
    </source>
</evidence>
<evidence type="ECO:0000256" key="2">
    <source>
        <dbReference type="ARBA" id="ARBA00004184"/>
    </source>
</evidence>
<dbReference type="NCBIfam" id="NF009981">
    <property type="entry name" value="PRK13447.1"/>
    <property type="match status" value="1"/>
</dbReference>